<feature type="region of interest" description="Disordered" evidence="8">
    <location>
        <begin position="332"/>
        <end position="391"/>
    </location>
</feature>
<accession>A0AAD7RCJ8</accession>
<evidence type="ECO:0000256" key="3">
    <source>
        <dbReference type="ARBA" id="ARBA00022989"/>
    </source>
</evidence>
<dbReference type="InterPro" id="IPR000626">
    <property type="entry name" value="Ubiquitin-like_dom"/>
</dbReference>
<dbReference type="SUPFAM" id="SSF54236">
    <property type="entry name" value="Ubiquitin-like"/>
    <property type="match status" value="1"/>
</dbReference>
<evidence type="ECO:0000256" key="2">
    <source>
        <dbReference type="ARBA" id="ARBA00022692"/>
    </source>
</evidence>
<dbReference type="AlphaFoldDB" id="A0AAD7RCJ8"/>
<feature type="compositionally biased region" description="Pro residues" evidence="8">
    <location>
        <begin position="336"/>
        <end position="346"/>
    </location>
</feature>
<keyword evidence="12" id="KW-1185">Reference proteome</keyword>
<feature type="compositionally biased region" description="Pro residues" evidence="8">
    <location>
        <begin position="356"/>
        <end position="379"/>
    </location>
</feature>
<dbReference type="Gene3D" id="3.10.20.90">
    <property type="entry name" value="Phosphatidylinositol 3-kinase Catalytic Subunit, Chain A, domain 1"/>
    <property type="match status" value="1"/>
</dbReference>
<dbReference type="InterPro" id="IPR029071">
    <property type="entry name" value="Ubiquitin-like_domsf"/>
</dbReference>
<dbReference type="Pfam" id="PF00240">
    <property type="entry name" value="ubiquitin"/>
    <property type="match status" value="1"/>
</dbReference>
<proteinExistence type="predicted"/>
<evidence type="ECO:0000256" key="6">
    <source>
        <dbReference type="ARBA" id="ARBA00037579"/>
    </source>
</evidence>
<dbReference type="Proteomes" id="UP001221898">
    <property type="component" value="Unassembled WGS sequence"/>
</dbReference>
<dbReference type="PROSITE" id="PS50053">
    <property type="entry name" value="UBIQUITIN_2"/>
    <property type="match status" value="1"/>
</dbReference>
<comment type="subcellular location">
    <subcellularLocation>
        <location evidence="1">Membrane</location>
        <topology evidence="1">Single-pass membrane protein</topology>
    </subcellularLocation>
</comment>
<dbReference type="GO" id="GO:0016020">
    <property type="term" value="C:membrane"/>
    <property type="evidence" value="ECO:0007669"/>
    <property type="project" value="UniProtKB-SubCell"/>
</dbReference>
<feature type="compositionally biased region" description="Basic and acidic residues" evidence="8">
    <location>
        <begin position="472"/>
        <end position="487"/>
    </location>
</feature>
<organism evidence="11 12">
    <name type="scientific">Aldrovandia affinis</name>
    <dbReference type="NCBI Taxonomy" id="143900"/>
    <lineage>
        <taxon>Eukaryota</taxon>
        <taxon>Metazoa</taxon>
        <taxon>Chordata</taxon>
        <taxon>Craniata</taxon>
        <taxon>Vertebrata</taxon>
        <taxon>Euteleostomi</taxon>
        <taxon>Actinopterygii</taxon>
        <taxon>Neopterygii</taxon>
        <taxon>Teleostei</taxon>
        <taxon>Notacanthiformes</taxon>
        <taxon>Halosauridae</taxon>
        <taxon>Aldrovandia</taxon>
    </lineage>
</organism>
<evidence type="ECO:0000313" key="12">
    <source>
        <dbReference type="Proteomes" id="UP001221898"/>
    </source>
</evidence>
<feature type="compositionally biased region" description="Low complexity" evidence="8">
    <location>
        <begin position="239"/>
        <end position="254"/>
    </location>
</feature>
<dbReference type="PANTHER" id="PTHR12943:SF5">
    <property type="entry name" value="HOMOCYSTEINE-RESPONSIVE ENDOPLASMIC RETICULUM-RESIDENT UBIQUITIN-LIKE DOMAIN MEMBER 2 PROTEIN"/>
    <property type="match status" value="1"/>
</dbReference>
<evidence type="ECO:0000259" key="10">
    <source>
        <dbReference type="PROSITE" id="PS50053"/>
    </source>
</evidence>
<feature type="region of interest" description="Disordered" evidence="8">
    <location>
        <begin position="220"/>
        <end position="288"/>
    </location>
</feature>
<evidence type="ECO:0000256" key="1">
    <source>
        <dbReference type="ARBA" id="ARBA00004167"/>
    </source>
</evidence>
<evidence type="ECO:0000256" key="4">
    <source>
        <dbReference type="ARBA" id="ARBA00023136"/>
    </source>
</evidence>
<keyword evidence="4 9" id="KW-0472">Membrane</keyword>
<evidence type="ECO:0000256" key="7">
    <source>
        <dbReference type="ARBA" id="ARBA00040901"/>
    </source>
</evidence>
<keyword evidence="3 9" id="KW-1133">Transmembrane helix</keyword>
<feature type="transmembrane region" description="Helical" evidence="9">
    <location>
        <begin position="434"/>
        <end position="454"/>
    </location>
</feature>
<feature type="compositionally biased region" description="Acidic residues" evidence="8">
    <location>
        <begin position="488"/>
        <end position="502"/>
    </location>
</feature>
<keyword evidence="5" id="KW-0834">Unfolded protein response</keyword>
<name>A0AAD7RCJ8_9TELE</name>
<evidence type="ECO:0000256" key="8">
    <source>
        <dbReference type="SAM" id="MobiDB-lite"/>
    </source>
</evidence>
<reference evidence="11" key="1">
    <citation type="journal article" date="2023" name="Science">
        <title>Genome structures resolve the early diversification of teleost fishes.</title>
        <authorList>
            <person name="Parey E."/>
            <person name="Louis A."/>
            <person name="Montfort J."/>
            <person name="Bouchez O."/>
            <person name="Roques C."/>
            <person name="Iampietro C."/>
            <person name="Lluch J."/>
            <person name="Castinel A."/>
            <person name="Donnadieu C."/>
            <person name="Desvignes T."/>
            <person name="Floi Bucao C."/>
            <person name="Jouanno E."/>
            <person name="Wen M."/>
            <person name="Mejri S."/>
            <person name="Dirks R."/>
            <person name="Jansen H."/>
            <person name="Henkel C."/>
            <person name="Chen W.J."/>
            <person name="Zahm M."/>
            <person name="Cabau C."/>
            <person name="Klopp C."/>
            <person name="Thompson A.W."/>
            <person name="Robinson-Rechavi M."/>
            <person name="Braasch I."/>
            <person name="Lecointre G."/>
            <person name="Bobe J."/>
            <person name="Postlethwait J.H."/>
            <person name="Berthelot C."/>
            <person name="Roest Crollius H."/>
            <person name="Guiguen Y."/>
        </authorList>
    </citation>
    <scope>NUCLEOTIDE SEQUENCE</scope>
    <source>
        <strain evidence="11">NC1722</strain>
    </source>
</reference>
<dbReference type="EMBL" id="JAINUG010000354">
    <property type="protein sequence ID" value="KAJ8377418.1"/>
    <property type="molecule type" value="Genomic_DNA"/>
</dbReference>
<dbReference type="InterPro" id="IPR039751">
    <property type="entry name" value="HERPUD1/2"/>
</dbReference>
<dbReference type="GO" id="GO:0030968">
    <property type="term" value="P:endoplasmic reticulum unfolded protein response"/>
    <property type="evidence" value="ECO:0007669"/>
    <property type="project" value="TreeGrafter"/>
</dbReference>
<protein>
    <recommendedName>
        <fullName evidence="7">Homocysteine-responsive endoplasmic reticulum-resident ubiquitin-like domain member 2 protein</fullName>
    </recommendedName>
</protein>
<comment type="caution">
    <text evidence="11">The sequence shown here is derived from an EMBL/GenBank/DDBJ whole genome shotgun (WGS) entry which is preliminary data.</text>
</comment>
<keyword evidence="2 9" id="KW-0812">Transmembrane</keyword>
<evidence type="ECO:0000313" key="11">
    <source>
        <dbReference type="EMBL" id="KAJ8377418.1"/>
    </source>
</evidence>
<evidence type="ECO:0000256" key="5">
    <source>
        <dbReference type="ARBA" id="ARBA00023230"/>
    </source>
</evidence>
<dbReference type="CDD" id="cd17119">
    <property type="entry name" value="Ubl_HERP2"/>
    <property type="match status" value="1"/>
</dbReference>
<dbReference type="PANTHER" id="PTHR12943">
    <property type="entry name" value="HOMOCYSTEINE-RESPONSIVE ENDOPLASMIC RETICULUM-RESIDENT UNIQUITIN-LIKE DOMAIN HERPUD PROTEIN FAMILY MEMBER"/>
    <property type="match status" value="1"/>
</dbReference>
<evidence type="ECO:0000256" key="9">
    <source>
        <dbReference type="SAM" id="Phobius"/>
    </source>
</evidence>
<comment type="function">
    <text evidence="6">Could be involved in the unfolded protein response (UPR) pathway.</text>
</comment>
<feature type="region of interest" description="Disordered" evidence="8">
    <location>
        <begin position="460"/>
        <end position="512"/>
    </location>
</feature>
<feature type="domain" description="Ubiquitin-like" evidence="10">
    <location>
        <begin position="143"/>
        <end position="204"/>
    </location>
</feature>
<gene>
    <name evidence="11" type="ORF">AAFF_G00260230</name>
</gene>
<sequence length="540" mass="59257">MFSYAWTDFHRFLLGWMPGHHKVNKYSRRLARELIVGFHVVESSSDVVSGTSPDSILYHNKRGVLSWPATARSNNGNQTKVHNLTDNSSFSRGSSCDPCGFLCSLTNERTLFSKEKPNQLPLIGPGLVLDKTDIGEDAVDIPVTLVIKAPNQKYDDQTISCFLNWTVEKLKSHLSNVYPSKPLSKDQRLVYSGKLLLDHLQLREVLRKQDEYHMVHLVCASRSPPGSPCPPSDTRTHATSDPGPSSSVSSGSSAPPTPEIPPTSSVGSSDGLRHRGGHAPNPASPNFTQGAQFLQQGAIPGYPNPMQVLWWQQAYARHYYMQYQAAVASSQTPSPALTPAPFPPLSSPSNQLPAQPNDPPPVGPNPAPGPGPAPAPAPAPEERPANPNIQMNAQGGALLNEDELNRDWLDWMYTVSRAAILLSIVYFYSSFSRFVMVIGAMLLVYLHQVGWFPFRPDLQNPGAPEEDQDDREADRHDDIQEMERVVDEVPEEEEGESGEEGPADPTDGGPQYHGFLASIWSFITTFFTSLIPEGPPQPAN</sequence>
<dbReference type="FunFam" id="3.10.20.90:FF:000046">
    <property type="entry name" value="Homocysteine-responsive endoplasmic reticulum-resident ubiquitin-like domain member 2 protein"/>
    <property type="match status" value="1"/>
</dbReference>